<protein>
    <recommendedName>
        <fullName evidence="3">Transposase IS66 C-terminal domain-containing protein</fullName>
    </recommendedName>
</protein>
<organism evidence="1 2">
    <name type="scientific">Mediterraneibacter faecis</name>
    <dbReference type="NCBI Taxonomy" id="592978"/>
    <lineage>
        <taxon>Bacteria</taxon>
        <taxon>Bacillati</taxon>
        <taxon>Bacillota</taxon>
        <taxon>Clostridia</taxon>
        <taxon>Lachnospirales</taxon>
        <taxon>Lachnospiraceae</taxon>
        <taxon>Mediterraneibacter</taxon>
    </lineage>
</organism>
<sequence length="46" mass="5654">MKPYNYLTYILDEIRKMGVFPETEEMDKLLPWSKDLPDEVRTKYKK</sequence>
<proteinExistence type="predicted"/>
<evidence type="ECO:0000313" key="1">
    <source>
        <dbReference type="EMBL" id="MTR76369.1"/>
    </source>
</evidence>
<name>A0A844KCD4_9FIRM</name>
<evidence type="ECO:0008006" key="3">
    <source>
        <dbReference type="Google" id="ProtNLM"/>
    </source>
</evidence>
<dbReference type="AlphaFoldDB" id="A0A844KCD4"/>
<comment type="caution">
    <text evidence="1">The sequence shown here is derived from an EMBL/GenBank/DDBJ whole genome shotgun (WGS) entry which is preliminary data.</text>
</comment>
<accession>A0A844KCD4</accession>
<gene>
    <name evidence="1" type="ORF">GMD21_06740</name>
</gene>
<evidence type="ECO:0000313" key="2">
    <source>
        <dbReference type="Proteomes" id="UP000448177"/>
    </source>
</evidence>
<dbReference type="RefSeq" id="WP_155204269.1">
    <property type="nucleotide sequence ID" value="NZ_JAJBNZ010000001.1"/>
</dbReference>
<reference evidence="1 2" key="1">
    <citation type="journal article" date="2019" name="Nat. Med.">
        <title>A library of human gut bacterial isolates paired with longitudinal multiomics data enables mechanistic microbiome research.</title>
        <authorList>
            <person name="Poyet M."/>
            <person name="Groussin M."/>
            <person name="Gibbons S.M."/>
            <person name="Avila-Pacheco J."/>
            <person name="Jiang X."/>
            <person name="Kearney S.M."/>
            <person name="Perrotta A.R."/>
            <person name="Berdy B."/>
            <person name="Zhao S."/>
            <person name="Lieberman T.D."/>
            <person name="Swanson P.K."/>
            <person name="Smith M."/>
            <person name="Roesemann S."/>
            <person name="Alexander J.E."/>
            <person name="Rich S.A."/>
            <person name="Livny J."/>
            <person name="Vlamakis H."/>
            <person name="Clish C."/>
            <person name="Bullock K."/>
            <person name="Deik A."/>
            <person name="Scott J."/>
            <person name="Pierce K.A."/>
            <person name="Xavier R.J."/>
            <person name="Alm E.J."/>
        </authorList>
    </citation>
    <scope>NUCLEOTIDE SEQUENCE [LARGE SCALE GENOMIC DNA]</scope>
    <source>
        <strain evidence="1 2">BIOML-A1</strain>
    </source>
</reference>
<keyword evidence="2" id="KW-1185">Reference proteome</keyword>
<dbReference type="EMBL" id="WNAF01000003">
    <property type="protein sequence ID" value="MTR76369.1"/>
    <property type="molecule type" value="Genomic_DNA"/>
</dbReference>
<dbReference type="Proteomes" id="UP000448177">
    <property type="component" value="Unassembled WGS sequence"/>
</dbReference>